<keyword evidence="9" id="KW-1185">Reference proteome</keyword>
<proteinExistence type="inferred from homology"/>
<dbReference type="Proteomes" id="UP000000311">
    <property type="component" value="Unassembled WGS sequence"/>
</dbReference>
<dbReference type="OrthoDB" id="10040809at2759"/>
<evidence type="ECO:0000313" key="9">
    <source>
        <dbReference type="Proteomes" id="UP000000311"/>
    </source>
</evidence>
<feature type="region of interest" description="Disordered" evidence="6">
    <location>
        <begin position="1"/>
        <end position="76"/>
    </location>
</feature>
<sequence length="192" mass="21661">MRRERGQHFADKSHAERNSAAESTGKDGIFQIPDCAVNDRGSPTDFPSRDTRGRCRESSPQKPPESRRKMRASRDTKCVPDLPSLIILPGIVATIRDEKLRPQMADADPQFKRLLLPAEETLFEQLLRFGLYVGAVFQIICLLSIVIYQAGPSDGVAALKDDPSDVECSENSPQVTPRRPHRPRKQEKKKRR</sequence>
<dbReference type="PANTHER" id="PTHR14409:SF0">
    <property type="entry name" value="PROTEIN MANBAL"/>
    <property type="match status" value="1"/>
</dbReference>
<dbReference type="AlphaFoldDB" id="E2AGQ2"/>
<keyword evidence="3 7" id="KW-0812">Transmembrane</keyword>
<feature type="transmembrane region" description="Helical" evidence="7">
    <location>
        <begin position="129"/>
        <end position="150"/>
    </location>
</feature>
<gene>
    <name evidence="8" type="ORF">EAG_00892</name>
</gene>
<feature type="region of interest" description="Disordered" evidence="6">
    <location>
        <begin position="158"/>
        <end position="192"/>
    </location>
</feature>
<evidence type="ECO:0000313" key="8">
    <source>
        <dbReference type="EMBL" id="EFN67388.1"/>
    </source>
</evidence>
<keyword evidence="4 7" id="KW-1133">Transmembrane helix</keyword>
<dbReference type="InterPro" id="IPR009621">
    <property type="entry name" value="UPF0239"/>
</dbReference>
<comment type="subcellular location">
    <subcellularLocation>
        <location evidence="1">Membrane</location>
        <topology evidence="1">Single-pass membrane protein</topology>
    </subcellularLocation>
</comment>
<evidence type="ECO:0000256" key="1">
    <source>
        <dbReference type="ARBA" id="ARBA00004167"/>
    </source>
</evidence>
<evidence type="ECO:0000256" key="7">
    <source>
        <dbReference type="SAM" id="Phobius"/>
    </source>
</evidence>
<accession>E2AGQ2</accession>
<evidence type="ECO:0000256" key="4">
    <source>
        <dbReference type="ARBA" id="ARBA00022989"/>
    </source>
</evidence>
<dbReference type="Pfam" id="PF06783">
    <property type="entry name" value="UPF0239"/>
    <property type="match status" value="1"/>
</dbReference>
<feature type="compositionally biased region" description="Basic and acidic residues" evidence="6">
    <location>
        <begin position="1"/>
        <end position="19"/>
    </location>
</feature>
<evidence type="ECO:0000256" key="3">
    <source>
        <dbReference type="ARBA" id="ARBA00022692"/>
    </source>
</evidence>
<dbReference type="EMBL" id="GL439383">
    <property type="protein sequence ID" value="EFN67388.1"/>
    <property type="molecule type" value="Genomic_DNA"/>
</dbReference>
<dbReference type="PANTHER" id="PTHR14409">
    <property type="entry name" value="MANNOSIDASE, BETA A, LYSOSOMAL-LIKE, MANBAL PROTEIN"/>
    <property type="match status" value="1"/>
</dbReference>
<dbReference type="InParanoid" id="E2AGQ2"/>
<dbReference type="GO" id="GO:0016020">
    <property type="term" value="C:membrane"/>
    <property type="evidence" value="ECO:0007669"/>
    <property type="project" value="UniProtKB-SubCell"/>
</dbReference>
<evidence type="ECO:0000256" key="6">
    <source>
        <dbReference type="SAM" id="MobiDB-lite"/>
    </source>
</evidence>
<evidence type="ECO:0000256" key="5">
    <source>
        <dbReference type="ARBA" id="ARBA00023136"/>
    </source>
</evidence>
<comment type="similarity">
    <text evidence="2">Belongs to the UPF0239 family.</text>
</comment>
<feature type="compositionally biased region" description="Basic residues" evidence="6">
    <location>
        <begin position="178"/>
        <end position="192"/>
    </location>
</feature>
<evidence type="ECO:0000256" key="2">
    <source>
        <dbReference type="ARBA" id="ARBA00006839"/>
    </source>
</evidence>
<feature type="compositionally biased region" description="Basic and acidic residues" evidence="6">
    <location>
        <begin position="47"/>
        <end position="76"/>
    </location>
</feature>
<name>E2AGQ2_CAMFO</name>
<reference evidence="8 9" key="1">
    <citation type="journal article" date="2010" name="Science">
        <title>Genomic comparison of the ants Camponotus floridanus and Harpegnathos saltator.</title>
        <authorList>
            <person name="Bonasio R."/>
            <person name="Zhang G."/>
            <person name="Ye C."/>
            <person name="Mutti N.S."/>
            <person name="Fang X."/>
            <person name="Qin N."/>
            <person name="Donahue G."/>
            <person name="Yang P."/>
            <person name="Li Q."/>
            <person name="Li C."/>
            <person name="Zhang P."/>
            <person name="Huang Z."/>
            <person name="Berger S.L."/>
            <person name="Reinberg D."/>
            <person name="Wang J."/>
            <person name="Liebig J."/>
        </authorList>
    </citation>
    <scope>NUCLEOTIDE SEQUENCE [LARGE SCALE GENOMIC DNA]</scope>
    <source>
        <strain evidence="9">C129</strain>
    </source>
</reference>
<protein>
    <submittedName>
        <fullName evidence="8">Protein anon-73B1</fullName>
    </submittedName>
</protein>
<organism evidence="9">
    <name type="scientific">Camponotus floridanus</name>
    <name type="common">Florida carpenter ant</name>
    <dbReference type="NCBI Taxonomy" id="104421"/>
    <lineage>
        <taxon>Eukaryota</taxon>
        <taxon>Metazoa</taxon>
        <taxon>Ecdysozoa</taxon>
        <taxon>Arthropoda</taxon>
        <taxon>Hexapoda</taxon>
        <taxon>Insecta</taxon>
        <taxon>Pterygota</taxon>
        <taxon>Neoptera</taxon>
        <taxon>Endopterygota</taxon>
        <taxon>Hymenoptera</taxon>
        <taxon>Apocrita</taxon>
        <taxon>Aculeata</taxon>
        <taxon>Formicoidea</taxon>
        <taxon>Formicidae</taxon>
        <taxon>Formicinae</taxon>
        <taxon>Camponotus</taxon>
    </lineage>
</organism>
<keyword evidence="5 7" id="KW-0472">Membrane</keyword>